<reference evidence="1 2" key="1">
    <citation type="submission" date="2019-03" db="EMBL/GenBank/DDBJ databases">
        <title>Genomic Encyclopedia of Type Strains, Phase IV (KMG-IV): sequencing the most valuable type-strain genomes for metagenomic binning, comparative biology and taxonomic classification.</title>
        <authorList>
            <person name="Goeker M."/>
        </authorList>
    </citation>
    <scope>NUCLEOTIDE SEQUENCE [LARGE SCALE GENOMIC DNA]</scope>
    <source>
        <strain evidence="1 2">DSM 1709</strain>
    </source>
</reference>
<protein>
    <submittedName>
        <fullName evidence="1">Chaperone modulatory protein CbpM</fullName>
    </submittedName>
</protein>
<name>A0A4R2M0V2_RUBGE</name>
<gene>
    <name evidence="1" type="ORF">EV684_12138</name>
</gene>
<dbReference type="EMBL" id="SLXD01000021">
    <property type="protein sequence ID" value="TCO97676.1"/>
    <property type="molecule type" value="Genomic_DNA"/>
</dbReference>
<accession>A0A4R2M0V2</accession>
<dbReference type="Gene3D" id="1.10.1660.10">
    <property type="match status" value="1"/>
</dbReference>
<dbReference type="AlphaFoldDB" id="A0A4R2M0V2"/>
<dbReference type="GeneID" id="99685359"/>
<dbReference type="RefSeq" id="WP_132649645.1">
    <property type="nucleotide sequence ID" value="NZ_CP181386.1"/>
</dbReference>
<comment type="caution">
    <text evidence="1">The sequence shown here is derived from an EMBL/GenBank/DDBJ whole genome shotgun (WGS) entry which is preliminary data.</text>
</comment>
<dbReference type="Proteomes" id="UP000295106">
    <property type="component" value="Unassembled WGS sequence"/>
</dbReference>
<dbReference type="OrthoDB" id="9799091at2"/>
<proteinExistence type="predicted"/>
<organism evidence="1 2">
    <name type="scientific">Rubrivivax gelatinosus</name>
    <name type="common">Rhodocyclus gelatinosus</name>
    <name type="synonym">Rhodopseudomonas gelatinosa</name>
    <dbReference type="NCBI Taxonomy" id="28068"/>
    <lineage>
        <taxon>Bacteria</taxon>
        <taxon>Pseudomonadati</taxon>
        <taxon>Pseudomonadota</taxon>
        <taxon>Betaproteobacteria</taxon>
        <taxon>Burkholderiales</taxon>
        <taxon>Sphaerotilaceae</taxon>
        <taxon>Rubrivivax</taxon>
    </lineage>
</organism>
<dbReference type="Pfam" id="PF13591">
    <property type="entry name" value="MerR_2"/>
    <property type="match status" value="1"/>
</dbReference>
<evidence type="ECO:0000313" key="2">
    <source>
        <dbReference type="Proteomes" id="UP000295106"/>
    </source>
</evidence>
<sequence>MSEKTLRLLDEALLTLDELCRAAPVAPGWVAERIEAGFVRPAGGGRGDWRFDAVALRRVRRMALLEREFDAVPELAALVADLEDEIARLRRRMR</sequence>
<evidence type="ECO:0000313" key="1">
    <source>
        <dbReference type="EMBL" id="TCO97676.1"/>
    </source>
</evidence>